<comment type="subcellular location">
    <subcellularLocation>
        <location evidence="1">Cell membrane</location>
        <topology evidence="1">Multi-pass membrane protein</topology>
    </subcellularLocation>
</comment>
<evidence type="ECO:0000256" key="3">
    <source>
        <dbReference type="ARBA" id="ARBA00022692"/>
    </source>
</evidence>
<accession>A0ABR9J3X3</accession>
<evidence type="ECO:0000256" key="1">
    <source>
        <dbReference type="ARBA" id="ARBA00004651"/>
    </source>
</evidence>
<feature type="transmembrane region" description="Helical" evidence="6">
    <location>
        <begin position="132"/>
        <end position="150"/>
    </location>
</feature>
<evidence type="ECO:0000256" key="5">
    <source>
        <dbReference type="ARBA" id="ARBA00023136"/>
    </source>
</evidence>
<organism evidence="7 8">
    <name type="scientific">Nesterenkonia halotolerans</name>
    <dbReference type="NCBI Taxonomy" id="225325"/>
    <lineage>
        <taxon>Bacteria</taxon>
        <taxon>Bacillati</taxon>
        <taxon>Actinomycetota</taxon>
        <taxon>Actinomycetes</taxon>
        <taxon>Micrococcales</taxon>
        <taxon>Micrococcaceae</taxon>
        <taxon>Nesterenkonia</taxon>
    </lineage>
</organism>
<proteinExistence type="predicted"/>
<dbReference type="EMBL" id="JADBEE010000001">
    <property type="protein sequence ID" value="MBE1513678.1"/>
    <property type="molecule type" value="Genomic_DNA"/>
</dbReference>
<evidence type="ECO:0000313" key="8">
    <source>
        <dbReference type="Proteomes" id="UP000636579"/>
    </source>
</evidence>
<feature type="transmembrane region" description="Helical" evidence="6">
    <location>
        <begin position="237"/>
        <end position="258"/>
    </location>
</feature>
<dbReference type="Proteomes" id="UP000636579">
    <property type="component" value="Unassembled WGS sequence"/>
</dbReference>
<evidence type="ECO:0000313" key="7">
    <source>
        <dbReference type="EMBL" id="MBE1513678.1"/>
    </source>
</evidence>
<comment type="caution">
    <text evidence="7">The sequence shown here is derived from an EMBL/GenBank/DDBJ whole genome shotgun (WGS) entry which is preliminary data.</text>
</comment>
<keyword evidence="3 6" id="KW-0812">Transmembrane</keyword>
<feature type="transmembrane region" description="Helical" evidence="6">
    <location>
        <begin position="56"/>
        <end position="77"/>
    </location>
</feature>
<name>A0ABR9J3X3_9MICC</name>
<dbReference type="Pfam" id="PF09678">
    <property type="entry name" value="Caa3_CtaG"/>
    <property type="match status" value="1"/>
</dbReference>
<keyword evidence="2" id="KW-1003">Cell membrane</keyword>
<sequence length="282" mass="30130">MDQHDGGHSANPAMAGMDWEVLDVVVVLLLGVGALVYALGLWAARGRSPWPLRRTLFWYVGIGCVAAGLLGPVAQAAHTSFTAHMLGHLLLGMIAPLLMVLGAPITLAMRALPAVAARRLSRLLRSAWIRGLTHPVIAATLNAGGLWLLYTTELFHMMHASAAVYALVHLHLFAAGYLLTASLIGPDPDPHRASMPVRSAVLVLFIAAHSILAKWLFAHPPQGVEPADGRAGAQLMYYGGDVVDVTLIVLLFAGWYAATRPRTSRSRGSARADDHETRGARA</sequence>
<evidence type="ECO:0000256" key="6">
    <source>
        <dbReference type="SAM" id="Phobius"/>
    </source>
</evidence>
<keyword evidence="8" id="KW-1185">Reference proteome</keyword>
<protein>
    <submittedName>
        <fullName evidence="7">Membrane protein</fullName>
    </submittedName>
</protein>
<keyword evidence="5 6" id="KW-0472">Membrane</keyword>
<reference evidence="7 8" key="1">
    <citation type="submission" date="2020-10" db="EMBL/GenBank/DDBJ databases">
        <title>Sequencing the genomes of 1000 actinobacteria strains.</title>
        <authorList>
            <person name="Klenk H.-P."/>
        </authorList>
    </citation>
    <scope>NUCLEOTIDE SEQUENCE [LARGE SCALE GENOMIC DNA]</scope>
    <source>
        <strain evidence="7 8">DSM 15474</strain>
    </source>
</reference>
<evidence type="ECO:0000256" key="2">
    <source>
        <dbReference type="ARBA" id="ARBA00022475"/>
    </source>
</evidence>
<feature type="transmembrane region" description="Helical" evidence="6">
    <location>
        <begin position="24"/>
        <end position="44"/>
    </location>
</feature>
<feature type="transmembrane region" description="Helical" evidence="6">
    <location>
        <begin position="162"/>
        <end position="185"/>
    </location>
</feature>
<keyword evidence="4 6" id="KW-1133">Transmembrane helix</keyword>
<dbReference type="RefSeq" id="WP_192590539.1">
    <property type="nucleotide sequence ID" value="NZ_JADBEE010000001.1"/>
</dbReference>
<feature type="transmembrane region" description="Helical" evidence="6">
    <location>
        <begin position="89"/>
        <end position="112"/>
    </location>
</feature>
<feature type="transmembrane region" description="Helical" evidence="6">
    <location>
        <begin position="197"/>
        <end position="217"/>
    </location>
</feature>
<evidence type="ECO:0000256" key="4">
    <source>
        <dbReference type="ARBA" id="ARBA00022989"/>
    </source>
</evidence>
<dbReference type="InterPro" id="IPR019108">
    <property type="entry name" value="Caa3_assmbl_CtaG-rel"/>
</dbReference>
<gene>
    <name evidence="7" type="ORF">H4W26_000433</name>
</gene>